<reference evidence="6 7" key="1">
    <citation type="submission" date="2016-11" db="EMBL/GenBank/DDBJ databases">
        <authorList>
            <person name="Jaros S."/>
            <person name="Januszkiewicz K."/>
            <person name="Wedrychowicz H."/>
        </authorList>
    </citation>
    <scope>NUCLEOTIDE SEQUENCE [LARGE SCALE GENOMIC DNA]</scope>
    <source>
        <strain evidence="6 7">DSM 21758</strain>
    </source>
</reference>
<proteinExistence type="predicted"/>
<dbReference type="AlphaFoldDB" id="A0A1M6H435"/>
<dbReference type="EMBL" id="FQZB01000006">
    <property type="protein sequence ID" value="SHJ16997.1"/>
    <property type="molecule type" value="Genomic_DNA"/>
</dbReference>
<evidence type="ECO:0000256" key="3">
    <source>
        <dbReference type="ARBA" id="ARBA00022729"/>
    </source>
</evidence>
<name>A0A1M6H435_9CLOT</name>
<feature type="domain" description="DUF6385" evidence="4">
    <location>
        <begin position="201"/>
        <end position="274"/>
    </location>
</feature>
<gene>
    <name evidence="6" type="ORF">SAMN02745163_01477</name>
</gene>
<evidence type="ECO:0000313" key="7">
    <source>
        <dbReference type="Proteomes" id="UP000184310"/>
    </source>
</evidence>
<evidence type="ECO:0000259" key="5">
    <source>
        <dbReference type="Pfam" id="PF24517"/>
    </source>
</evidence>
<keyword evidence="3" id="KW-0732">Signal</keyword>
<comment type="subcellular location">
    <subcellularLocation>
        <location evidence="1">Secreted</location>
    </subcellularLocation>
</comment>
<keyword evidence="7" id="KW-1185">Reference proteome</keyword>
<organism evidence="6 7">
    <name type="scientific">Clostridium cavendishii DSM 21758</name>
    <dbReference type="NCBI Taxonomy" id="1121302"/>
    <lineage>
        <taxon>Bacteria</taxon>
        <taxon>Bacillati</taxon>
        <taxon>Bacillota</taxon>
        <taxon>Clostridia</taxon>
        <taxon>Eubacteriales</taxon>
        <taxon>Clostridiaceae</taxon>
        <taxon>Clostridium</taxon>
    </lineage>
</organism>
<dbReference type="Pfam" id="PF19912">
    <property type="entry name" value="DUF6385"/>
    <property type="match status" value="1"/>
</dbReference>
<dbReference type="GO" id="GO:0005576">
    <property type="term" value="C:extracellular region"/>
    <property type="evidence" value="ECO:0007669"/>
    <property type="project" value="UniProtKB-SubCell"/>
</dbReference>
<evidence type="ECO:0000256" key="1">
    <source>
        <dbReference type="ARBA" id="ARBA00004613"/>
    </source>
</evidence>
<feature type="domain" description="Carbohydrate-binding module family 96" evidence="5">
    <location>
        <begin position="7"/>
        <end position="180"/>
    </location>
</feature>
<protein>
    <recommendedName>
        <fullName evidence="8">DNRLRE domain-containing protein</fullName>
    </recommendedName>
</protein>
<dbReference type="Proteomes" id="UP000184310">
    <property type="component" value="Unassembled WGS sequence"/>
</dbReference>
<dbReference type="OrthoDB" id="1808778at2"/>
<dbReference type="NCBIfam" id="NF033679">
    <property type="entry name" value="DNRLRE_dom"/>
    <property type="match status" value="1"/>
</dbReference>
<dbReference type="InterPro" id="IPR045965">
    <property type="entry name" value="DUF6385"/>
</dbReference>
<evidence type="ECO:0000259" key="4">
    <source>
        <dbReference type="Pfam" id="PF19912"/>
    </source>
</evidence>
<sequence>MERVKFFYPVEDAYIQDNANLGSVEAAVRYEGTSLLMVGVDNVGKSYSSIVRFDISEIPVNSTIKYAEVSLFLSNIALKDNSKKQLVTARLTEPFKETTLNSLEAPAFEKDSEKIINVGYKDVKNYIGMDITEYVKKWSKREPNYGEIFTPCFLLKSHDSGLLTFNSKENDINKPILAIFYEDEEEIIYVEEKATEPIYIQDLKSYSYYLKNLGTNNLQATLQISSNGYDFIDVSDSIIHLIMNETKVMGGNNEKLHAKYSRIALKSIGTKCTVSFQY</sequence>
<accession>A0A1M6H435</accession>
<dbReference type="STRING" id="1121302.SAMN02745163_01477"/>
<evidence type="ECO:0000313" key="6">
    <source>
        <dbReference type="EMBL" id="SHJ16997.1"/>
    </source>
</evidence>
<dbReference type="InterPro" id="IPR055372">
    <property type="entry name" value="CBM96"/>
</dbReference>
<evidence type="ECO:0008006" key="8">
    <source>
        <dbReference type="Google" id="ProtNLM"/>
    </source>
</evidence>
<dbReference type="Pfam" id="PF24517">
    <property type="entry name" value="CBM96"/>
    <property type="match status" value="1"/>
</dbReference>
<evidence type="ECO:0000256" key="2">
    <source>
        <dbReference type="ARBA" id="ARBA00022525"/>
    </source>
</evidence>
<keyword evidence="2" id="KW-0964">Secreted</keyword>
<dbReference type="RefSeq" id="WP_072986032.1">
    <property type="nucleotide sequence ID" value="NZ_FQZB01000006.1"/>
</dbReference>